<proteinExistence type="predicted"/>
<dbReference type="Proteomes" id="UP000799437">
    <property type="component" value="Unassembled WGS sequence"/>
</dbReference>
<feature type="signal peptide" evidence="1">
    <location>
        <begin position="1"/>
        <end position="20"/>
    </location>
</feature>
<protein>
    <recommendedName>
        <fullName evidence="4">Osmotin, thaumatin-like protein</fullName>
    </recommendedName>
</protein>
<dbReference type="Gene3D" id="2.60.110.10">
    <property type="entry name" value="Thaumatin"/>
    <property type="match status" value="1"/>
</dbReference>
<keyword evidence="3" id="KW-1185">Reference proteome</keyword>
<dbReference type="InterPro" id="IPR037176">
    <property type="entry name" value="Osmotin/thaumatin-like_sf"/>
</dbReference>
<feature type="chain" id="PRO_5025371627" description="Osmotin, thaumatin-like protein" evidence="1">
    <location>
        <begin position="21"/>
        <end position="180"/>
    </location>
</feature>
<organism evidence="2 3">
    <name type="scientific">Pseudovirgaria hyperparasitica</name>
    <dbReference type="NCBI Taxonomy" id="470096"/>
    <lineage>
        <taxon>Eukaryota</taxon>
        <taxon>Fungi</taxon>
        <taxon>Dikarya</taxon>
        <taxon>Ascomycota</taxon>
        <taxon>Pezizomycotina</taxon>
        <taxon>Dothideomycetes</taxon>
        <taxon>Dothideomycetes incertae sedis</taxon>
        <taxon>Acrospermales</taxon>
        <taxon>Acrospermaceae</taxon>
        <taxon>Pseudovirgaria</taxon>
    </lineage>
</organism>
<evidence type="ECO:0000256" key="1">
    <source>
        <dbReference type="SAM" id="SignalP"/>
    </source>
</evidence>
<dbReference type="EMBL" id="ML996582">
    <property type="protein sequence ID" value="KAF2753874.1"/>
    <property type="molecule type" value="Genomic_DNA"/>
</dbReference>
<dbReference type="RefSeq" id="XP_033596325.1">
    <property type="nucleotide sequence ID" value="XM_033748761.1"/>
</dbReference>
<dbReference type="AlphaFoldDB" id="A0A6A6VVY6"/>
<accession>A0A6A6VVY6</accession>
<dbReference type="Pfam" id="PF04681">
    <property type="entry name" value="Bys1"/>
    <property type="match status" value="1"/>
</dbReference>
<dbReference type="OrthoDB" id="5144514at2759"/>
<evidence type="ECO:0000313" key="3">
    <source>
        <dbReference type="Proteomes" id="UP000799437"/>
    </source>
</evidence>
<name>A0A6A6VVY6_9PEZI</name>
<reference evidence="2" key="1">
    <citation type="journal article" date="2020" name="Stud. Mycol.">
        <title>101 Dothideomycetes genomes: a test case for predicting lifestyles and emergence of pathogens.</title>
        <authorList>
            <person name="Haridas S."/>
            <person name="Albert R."/>
            <person name="Binder M."/>
            <person name="Bloem J."/>
            <person name="Labutti K."/>
            <person name="Salamov A."/>
            <person name="Andreopoulos B."/>
            <person name="Baker S."/>
            <person name="Barry K."/>
            <person name="Bills G."/>
            <person name="Bluhm B."/>
            <person name="Cannon C."/>
            <person name="Castanera R."/>
            <person name="Culley D."/>
            <person name="Daum C."/>
            <person name="Ezra D."/>
            <person name="Gonzalez J."/>
            <person name="Henrissat B."/>
            <person name="Kuo A."/>
            <person name="Liang C."/>
            <person name="Lipzen A."/>
            <person name="Lutzoni F."/>
            <person name="Magnuson J."/>
            <person name="Mondo S."/>
            <person name="Nolan M."/>
            <person name="Ohm R."/>
            <person name="Pangilinan J."/>
            <person name="Park H.-J."/>
            <person name="Ramirez L."/>
            <person name="Alfaro M."/>
            <person name="Sun H."/>
            <person name="Tritt A."/>
            <person name="Yoshinaga Y."/>
            <person name="Zwiers L.-H."/>
            <person name="Turgeon B."/>
            <person name="Goodwin S."/>
            <person name="Spatafora J."/>
            <person name="Crous P."/>
            <person name="Grigoriev I."/>
        </authorList>
    </citation>
    <scope>NUCLEOTIDE SEQUENCE</scope>
    <source>
        <strain evidence="2">CBS 121739</strain>
    </source>
</reference>
<dbReference type="PANTHER" id="PTHR36195:SF4">
    <property type="entry name" value="DOMAIN PROTEIN, PUTATIVE (AFU_ORTHOLOGUE AFUA_5G01990)-RELATED"/>
    <property type="match status" value="1"/>
</dbReference>
<evidence type="ECO:0008006" key="4">
    <source>
        <dbReference type="Google" id="ProtNLM"/>
    </source>
</evidence>
<dbReference type="GeneID" id="54489815"/>
<keyword evidence="1" id="KW-0732">Signal</keyword>
<gene>
    <name evidence="2" type="ORF">EJ05DRAFT_521184</name>
</gene>
<sequence length="180" mass="19279">MFIMTILVPLFMALLSAVSANNAVVVNNCGYDLWAWTIDADHRTPAPYIINRQSIHYDEIRVPSSGGVSIKLSTTNTGSPMRPVTQLEYTVDVVGNRIWYDISFVDCATGPASGGANCPVWKDGLSVVCASGNCRKFTCPASQECPSQVYYDSKATAAPEQPNSNVAGTGGDIRYTLCGA</sequence>
<evidence type="ECO:0000313" key="2">
    <source>
        <dbReference type="EMBL" id="KAF2753874.1"/>
    </source>
</evidence>
<dbReference type="InterPro" id="IPR006771">
    <property type="entry name" value="CetA-like"/>
</dbReference>
<dbReference type="PANTHER" id="PTHR36195">
    <property type="entry name" value="DOMAIN PROTEIN, PUTATIVE (AFU_ORTHOLOGUE AFUA_5G01990)-RELATED-RELATED"/>
    <property type="match status" value="1"/>
</dbReference>
<dbReference type="SUPFAM" id="SSF49870">
    <property type="entry name" value="Osmotin, thaumatin-like protein"/>
    <property type="match status" value="1"/>
</dbReference>